<dbReference type="OrthoDB" id="602161at2759"/>
<dbReference type="FunCoup" id="A0A194YMW2">
    <property type="interactions" value="131"/>
</dbReference>
<dbReference type="GO" id="GO:0006952">
    <property type="term" value="P:defense response"/>
    <property type="evidence" value="ECO:0000318"/>
    <property type="project" value="GO_Central"/>
</dbReference>
<evidence type="ECO:0000256" key="1">
    <source>
        <dbReference type="SAM" id="SignalP"/>
    </source>
</evidence>
<dbReference type="Gene3D" id="3.30.30.10">
    <property type="entry name" value="Knottin, scorpion toxin-like"/>
    <property type="match status" value="1"/>
</dbReference>
<dbReference type="InParanoid" id="A0A194YMW2"/>
<dbReference type="OMA" id="KPCKMAT"/>
<proteinExistence type="predicted"/>
<dbReference type="Proteomes" id="UP000000768">
    <property type="component" value="Chromosome 4"/>
</dbReference>
<protein>
    <recommendedName>
        <fullName evidence="2">Knottins-like domain-containing protein</fullName>
    </recommendedName>
</protein>
<keyword evidence="4" id="KW-1185">Reference proteome</keyword>
<evidence type="ECO:0000313" key="4">
    <source>
        <dbReference type="Proteomes" id="UP000000768"/>
    </source>
</evidence>
<feature type="domain" description="Knottins-like" evidence="2">
    <location>
        <begin position="38"/>
        <end position="85"/>
    </location>
</feature>
<reference evidence="4" key="2">
    <citation type="journal article" date="2018" name="Plant J.">
        <title>The Sorghum bicolor reference genome: improved assembly, gene annotations, a transcriptome atlas, and signatures of genome organization.</title>
        <authorList>
            <person name="McCormick R.F."/>
            <person name="Truong S.K."/>
            <person name="Sreedasyam A."/>
            <person name="Jenkins J."/>
            <person name="Shu S."/>
            <person name="Sims D."/>
            <person name="Kennedy M."/>
            <person name="Amirebrahimi M."/>
            <person name="Weers B.D."/>
            <person name="McKinley B."/>
            <person name="Mattison A."/>
            <person name="Morishige D.T."/>
            <person name="Grimwood J."/>
            <person name="Schmutz J."/>
            <person name="Mullet J.E."/>
        </authorList>
    </citation>
    <scope>NUCLEOTIDE SEQUENCE [LARGE SCALE GENOMIC DNA]</scope>
    <source>
        <strain evidence="4">cv. BTx623</strain>
    </source>
</reference>
<dbReference type="SUPFAM" id="SSF57095">
    <property type="entry name" value="Scorpion toxin-like"/>
    <property type="match status" value="1"/>
</dbReference>
<dbReference type="AlphaFoldDB" id="A0A194YMW2"/>
<accession>A0A194YMW2</accession>
<organism evidence="3 4">
    <name type="scientific">Sorghum bicolor</name>
    <name type="common">Sorghum</name>
    <name type="synonym">Sorghum vulgare</name>
    <dbReference type="NCBI Taxonomy" id="4558"/>
    <lineage>
        <taxon>Eukaryota</taxon>
        <taxon>Viridiplantae</taxon>
        <taxon>Streptophyta</taxon>
        <taxon>Embryophyta</taxon>
        <taxon>Tracheophyta</taxon>
        <taxon>Spermatophyta</taxon>
        <taxon>Magnoliopsida</taxon>
        <taxon>Liliopsida</taxon>
        <taxon>Poales</taxon>
        <taxon>Poaceae</taxon>
        <taxon>PACMAD clade</taxon>
        <taxon>Panicoideae</taxon>
        <taxon>Andropogonodae</taxon>
        <taxon>Andropogoneae</taxon>
        <taxon>Sorghinae</taxon>
        <taxon>Sorghum</taxon>
    </lineage>
</organism>
<feature type="signal peptide" evidence="1">
    <location>
        <begin position="1"/>
        <end position="27"/>
    </location>
</feature>
<name>A0A194YMW2_SORBI</name>
<keyword evidence="1" id="KW-0732">Signal</keyword>
<gene>
    <name evidence="3" type="ORF">SORBI_3004G056800</name>
</gene>
<evidence type="ECO:0000313" key="3">
    <source>
        <dbReference type="EMBL" id="KXG29568.1"/>
    </source>
</evidence>
<evidence type="ECO:0000259" key="2">
    <source>
        <dbReference type="Pfam" id="PF00304"/>
    </source>
</evidence>
<dbReference type="Gramene" id="KXG29568">
    <property type="protein sequence ID" value="KXG29568"/>
    <property type="gene ID" value="SORBI_3004G056800"/>
</dbReference>
<reference evidence="3 4" key="1">
    <citation type="journal article" date="2009" name="Nature">
        <title>The Sorghum bicolor genome and the diversification of grasses.</title>
        <authorList>
            <person name="Paterson A.H."/>
            <person name="Bowers J.E."/>
            <person name="Bruggmann R."/>
            <person name="Dubchak I."/>
            <person name="Grimwood J."/>
            <person name="Gundlach H."/>
            <person name="Haberer G."/>
            <person name="Hellsten U."/>
            <person name="Mitros T."/>
            <person name="Poliakov A."/>
            <person name="Schmutz J."/>
            <person name="Spannagl M."/>
            <person name="Tang H."/>
            <person name="Wang X."/>
            <person name="Wicker T."/>
            <person name="Bharti A.K."/>
            <person name="Chapman J."/>
            <person name="Feltus F.A."/>
            <person name="Gowik U."/>
            <person name="Grigoriev I.V."/>
            <person name="Lyons E."/>
            <person name="Maher C.A."/>
            <person name="Martis M."/>
            <person name="Narechania A."/>
            <person name="Otillar R.P."/>
            <person name="Penning B.W."/>
            <person name="Salamov A.A."/>
            <person name="Wang Y."/>
            <person name="Zhang L."/>
            <person name="Carpita N.C."/>
            <person name="Freeling M."/>
            <person name="Gingle A.R."/>
            <person name="Hash C.T."/>
            <person name="Keller B."/>
            <person name="Klein P."/>
            <person name="Kresovich S."/>
            <person name="McCann M.C."/>
            <person name="Ming R."/>
            <person name="Peterson D.G."/>
            <person name="Mehboob-ur-Rahman"/>
            <person name="Ware D."/>
            <person name="Westhoff P."/>
            <person name="Mayer K.F."/>
            <person name="Messing J."/>
            <person name="Rokhsar D.S."/>
        </authorList>
    </citation>
    <scope>NUCLEOTIDE SEQUENCE [LARGE SCALE GENOMIC DNA]</scope>
    <source>
        <strain evidence="4">cv. BTx623</strain>
    </source>
</reference>
<sequence>MELKPCKMATLVSLIFMLLLLTIGGQGAATGDECSAISRSTAFQGDCQSRDLCVATCRREGHTAGYCFRDVADPDHRVCLCTSPCPPEPATTTTSSRGNMV</sequence>
<dbReference type="InterPro" id="IPR003614">
    <property type="entry name" value="Knottins"/>
</dbReference>
<dbReference type="Pfam" id="PF00304">
    <property type="entry name" value="Gamma-thionin"/>
    <property type="match status" value="1"/>
</dbReference>
<dbReference type="InterPro" id="IPR036574">
    <property type="entry name" value="Scorpion_toxin-like_sf"/>
</dbReference>
<feature type="chain" id="PRO_5008268945" description="Knottins-like domain-containing protein" evidence="1">
    <location>
        <begin position="28"/>
        <end position="101"/>
    </location>
</feature>
<dbReference type="EMBL" id="CM000763">
    <property type="protein sequence ID" value="KXG29568.1"/>
    <property type="molecule type" value="Genomic_DNA"/>
</dbReference>